<dbReference type="GO" id="GO:0005179">
    <property type="term" value="F:hormone activity"/>
    <property type="evidence" value="ECO:0007669"/>
    <property type="project" value="Ensembl"/>
</dbReference>
<dbReference type="GO" id="GO:0010642">
    <property type="term" value="P:negative regulation of platelet-derived growth factor receptor signaling pathway"/>
    <property type="evidence" value="ECO:0007669"/>
    <property type="project" value="Ensembl"/>
</dbReference>
<feature type="signal peptide" evidence="6">
    <location>
        <begin position="1"/>
        <end position="25"/>
    </location>
</feature>
<keyword evidence="2" id="KW-0964">Secreted</keyword>
<evidence type="ECO:0000313" key="9">
    <source>
        <dbReference type="Proteomes" id="UP000694421"/>
    </source>
</evidence>
<dbReference type="SUPFAM" id="SSF49842">
    <property type="entry name" value="TNF-like"/>
    <property type="match status" value="1"/>
</dbReference>
<evidence type="ECO:0000256" key="5">
    <source>
        <dbReference type="SAM" id="MobiDB-lite"/>
    </source>
</evidence>
<keyword evidence="4" id="KW-0176">Collagen</keyword>
<dbReference type="GO" id="GO:0050805">
    <property type="term" value="P:negative regulation of synaptic transmission"/>
    <property type="evidence" value="ECO:0007669"/>
    <property type="project" value="Ensembl"/>
</dbReference>
<dbReference type="PANTHER" id="PTHR15427">
    <property type="entry name" value="EMILIN ELASTIN MICROFIBRIL INTERFACE-LOCATED PROTEIN ELASTIN MICROFIBRIL INTERFACER"/>
    <property type="match status" value="1"/>
</dbReference>
<dbReference type="Gene3D" id="2.60.120.40">
    <property type="match status" value="1"/>
</dbReference>
<evidence type="ECO:0000256" key="3">
    <source>
        <dbReference type="ARBA" id="ARBA00022729"/>
    </source>
</evidence>
<feature type="chain" id="PRO_5034877455" evidence="6">
    <location>
        <begin position="26"/>
        <end position="248"/>
    </location>
</feature>
<dbReference type="GO" id="GO:0045650">
    <property type="term" value="P:negative regulation of macrophage differentiation"/>
    <property type="evidence" value="ECO:0007669"/>
    <property type="project" value="Ensembl"/>
</dbReference>
<dbReference type="GO" id="GO:1904706">
    <property type="term" value="P:negative regulation of vascular associated smooth muscle cell proliferation"/>
    <property type="evidence" value="ECO:0007669"/>
    <property type="project" value="Ensembl"/>
</dbReference>
<dbReference type="GO" id="GO:0141163">
    <property type="term" value="P:positive regulation of cAMP/PKA signal transduction"/>
    <property type="evidence" value="ECO:0007669"/>
    <property type="project" value="Ensembl"/>
</dbReference>
<dbReference type="GO" id="GO:0034115">
    <property type="term" value="P:negative regulation of heterotypic cell-cell adhesion"/>
    <property type="evidence" value="ECO:0007669"/>
    <property type="project" value="Ensembl"/>
</dbReference>
<dbReference type="FunFam" id="2.60.120.40:FF:000001">
    <property type="entry name" value="Complement C1q B chain"/>
    <property type="match status" value="1"/>
</dbReference>
<reference evidence="8" key="2">
    <citation type="submission" date="2025-09" db="UniProtKB">
        <authorList>
            <consortium name="Ensembl"/>
        </authorList>
    </citation>
    <scope>IDENTIFICATION</scope>
</reference>
<dbReference type="GO" id="GO:0034612">
    <property type="term" value="P:response to tumor necrosis factor"/>
    <property type="evidence" value="ECO:0007669"/>
    <property type="project" value="Ensembl"/>
</dbReference>
<protein>
    <submittedName>
        <fullName evidence="8">Adiponectin, C1Q and collagen domain containing</fullName>
    </submittedName>
</protein>
<dbReference type="AlphaFoldDB" id="A0A8D0B1Y4"/>
<dbReference type="GO" id="GO:0050765">
    <property type="term" value="P:negative regulation of phagocytosis"/>
    <property type="evidence" value="ECO:0007669"/>
    <property type="project" value="Ensembl"/>
</dbReference>
<dbReference type="GO" id="GO:0090317">
    <property type="term" value="P:negative regulation of intracellular protein transport"/>
    <property type="evidence" value="ECO:0007669"/>
    <property type="project" value="Ensembl"/>
</dbReference>
<dbReference type="GO" id="GO:0060621">
    <property type="term" value="P:negative regulation of cholesterol import"/>
    <property type="evidence" value="ECO:0007669"/>
    <property type="project" value="Ensembl"/>
</dbReference>
<dbReference type="OMA" id="GTYYFAY"/>
<dbReference type="GO" id="GO:0071639">
    <property type="term" value="P:positive regulation of monocyte chemotactic protein-1 production"/>
    <property type="evidence" value="ECO:0007669"/>
    <property type="project" value="Ensembl"/>
</dbReference>
<evidence type="ECO:0000313" key="8">
    <source>
        <dbReference type="Ensembl" id="ENSSMRP00000001745.1"/>
    </source>
</evidence>
<dbReference type="PRINTS" id="PR00007">
    <property type="entry name" value="COMPLEMNTC1Q"/>
</dbReference>
<sequence>MKLRSSLFCSLMVLVKLCCCLEVGAQEDPSQISRTSCANWMSGSPGVPGHNGLPGRDGRDGKDGEKGEKGDEGKAGPKGDTGSLGAPGPAGHQGLPGIAGLPGEKGESASIYRSAFSVGLTTRVPHPNVPIKFTKIFYNEQNHYDATTGKFRPTVSGVYYFAYHITVYVADVKVSLYKNDKAVVITYDQYQKNNVDQASGSVLLHMEAGDEVWLQVYGEEENNGIYADNVNDSTFMGFLLYPDLDNRH</sequence>
<dbReference type="InterPro" id="IPR008160">
    <property type="entry name" value="Collagen"/>
</dbReference>
<dbReference type="InterPro" id="IPR001073">
    <property type="entry name" value="C1q_dom"/>
</dbReference>
<dbReference type="GO" id="GO:0032757">
    <property type="term" value="P:positive regulation of interleukin-8 production"/>
    <property type="evidence" value="ECO:0007669"/>
    <property type="project" value="Ensembl"/>
</dbReference>
<dbReference type="GO" id="GO:0005615">
    <property type="term" value="C:extracellular space"/>
    <property type="evidence" value="ECO:0007669"/>
    <property type="project" value="Ensembl"/>
</dbReference>
<feature type="compositionally biased region" description="Basic and acidic residues" evidence="5">
    <location>
        <begin position="56"/>
        <end position="77"/>
    </location>
</feature>
<comment type="subcellular location">
    <subcellularLocation>
        <location evidence="1">Secreted</location>
    </subcellularLocation>
</comment>
<accession>A0A8D0B1Y4</accession>
<name>A0A8D0B1Y4_SALMN</name>
<dbReference type="GeneTree" id="ENSGT00940000159828"/>
<dbReference type="Pfam" id="PF00386">
    <property type="entry name" value="C1q"/>
    <property type="match status" value="1"/>
</dbReference>
<dbReference type="GO" id="GO:0033034">
    <property type="term" value="P:positive regulation of myeloid cell apoptotic process"/>
    <property type="evidence" value="ECO:0007669"/>
    <property type="project" value="Ensembl"/>
</dbReference>
<dbReference type="GO" id="GO:0010745">
    <property type="term" value="P:negative regulation of macrophage derived foam cell differentiation"/>
    <property type="evidence" value="ECO:0007669"/>
    <property type="project" value="Ensembl"/>
</dbReference>
<dbReference type="GO" id="GO:0070373">
    <property type="term" value="P:negative regulation of ERK1 and ERK2 cascade"/>
    <property type="evidence" value="ECO:0007669"/>
    <property type="project" value="Ensembl"/>
</dbReference>
<organism evidence="8 9">
    <name type="scientific">Salvator merianae</name>
    <name type="common">Argentine black and white tegu</name>
    <name type="synonym">Tupinambis merianae</name>
    <dbReference type="NCBI Taxonomy" id="96440"/>
    <lineage>
        <taxon>Eukaryota</taxon>
        <taxon>Metazoa</taxon>
        <taxon>Chordata</taxon>
        <taxon>Craniata</taxon>
        <taxon>Vertebrata</taxon>
        <taxon>Euteleostomi</taxon>
        <taxon>Lepidosauria</taxon>
        <taxon>Squamata</taxon>
        <taxon>Bifurcata</taxon>
        <taxon>Unidentata</taxon>
        <taxon>Episquamata</taxon>
        <taxon>Laterata</taxon>
        <taxon>Teiioidea</taxon>
        <taxon>Teiidae</taxon>
        <taxon>Salvator</taxon>
    </lineage>
</organism>
<dbReference type="GO" id="GO:2000279">
    <property type="term" value="P:negative regulation of DNA biosynthetic process"/>
    <property type="evidence" value="ECO:0007669"/>
    <property type="project" value="Ensembl"/>
</dbReference>
<dbReference type="GO" id="GO:0009986">
    <property type="term" value="C:cell surface"/>
    <property type="evidence" value="ECO:0007669"/>
    <property type="project" value="Ensembl"/>
</dbReference>
<feature type="region of interest" description="Disordered" evidence="5">
    <location>
        <begin position="40"/>
        <end position="99"/>
    </location>
</feature>
<dbReference type="GO" id="GO:2000534">
    <property type="term" value="P:positive regulation of renal albumin absorption"/>
    <property type="evidence" value="ECO:0007669"/>
    <property type="project" value="Ensembl"/>
</dbReference>
<dbReference type="InterPro" id="IPR008983">
    <property type="entry name" value="Tumour_necrosis_fac-like_dom"/>
</dbReference>
<feature type="domain" description="C1q" evidence="7">
    <location>
        <begin position="109"/>
        <end position="246"/>
    </location>
</feature>
<dbReference type="GO" id="GO:0048261">
    <property type="term" value="P:negative regulation of receptor-mediated endocytosis"/>
    <property type="evidence" value="ECO:0007669"/>
    <property type="project" value="Ensembl"/>
</dbReference>
<evidence type="ECO:0000256" key="1">
    <source>
        <dbReference type="ARBA" id="ARBA00004613"/>
    </source>
</evidence>
<proteinExistence type="predicted"/>
<evidence type="ECO:0000256" key="6">
    <source>
        <dbReference type="SAM" id="SignalP"/>
    </source>
</evidence>
<evidence type="ECO:0000256" key="2">
    <source>
        <dbReference type="ARBA" id="ARBA00022525"/>
    </source>
</evidence>
<dbReference type="PANTHER" id="PTHR15427:SF20">
    <property type="entry name" value="ADIPONECTIN"/>
    <property type="match status" value="1"/>
</dbReference>
<dbReference type="GO" id="GO:0034383">
    <property type="term" value="P:low-density lipoprotein particle clearance"/>
    <property type="evidence" value="ECO:0007669"/>
    <property type="project" value="Ensembl"/>
</dbReference>
<dbReference type="GO" id="GO:0033691">
    <property type="term" value="F:sialic acid binding"/>
    <property type="evidence" value="ECO:0007669"/>
    <property type="project" value="Ensembl"/>
</dbReference>
<dbReference type="GO" id="GO:0030853">
    <property type="term" value="P:negative regulation of granulocyte differentiation"/>
    <property type="evidence" value="ECO:0007669"/>
    <property type="project" value="Ensembl"/>
</dbReference>
<dbReference type="GO" id="GO:0045599">
    <property type="term" value="P:negative regulation of fat cell differentiation"/>
    <property type="evidence" value="ECO:0007669"/>
    <property type="project" value="Ensembl"/>
</dbReference>
<dbReference type="GO" id="GO:0032720">
    <property type="term" value="P:negative regulation of tumor necrosis factor production"/>
    <property type="evidence" value="ECO:0007669"/>
    <property type="project" value="Ensembl"/>
</dbReference>
<dbReference type="SMART" id="SM00110">
    <property type="entry name" value="C1Q"/>
    <property type="match status" value="1"/>
</dbReference>
<dbReference type="Pfam" id="PF01391">
    <property type="entry name" value="Collagen"/>
    <property type="match status" value="1"/>
</dbReference>
<evidence type="ECO:0000259" key="7">
    <source>
        <dbReference type="PROSITE" id="PS50871"/>
    </source>
</evidence>
<dbReference type="GO" id="GO:0045892">
    <property type="term" value="P:negative regulation of DNA-templated transcription"/>
    <property type="evidence" value="ECO:0007669"/>
    <property type="project" value="Ensembl"/>
</dbReference>
<dbReference type="GO" id="GO:0043124">
    <property type="term" value="P:negative regulation of canonical NF-kappaB signal transduction"/>
    <property type="evidence" value="ECO:0007669"/>
    <property type="project" value="Ensembl"/>
</dbReference>
<dbReference type="GO" id="GO:1904753">
    <property type="term" value="P:negative regulation of vascular associated smooth muscle cell migration"/>
    <property type="evidence" value="ECO:0007669"/>
    <property type="project" value="Ensembl"/>
</dbReference>
<dbReference type="Ensembl" id="ENSSMRT00000002099.1">
    <property type="protein sequence ID" value="ENSSMRP00000001745.1"/>
    <property type="gene ID" value="ENSSMRG00000001525.1"/>
</dbReference>
<keyword evidence="9" id="KW-1185">Reference proteome</keyword>
<dbReference type="InterPro" id="IPR050392">
    <property type="entry name" value="Collagen/C1q_domain"/>
</dbReference>
<dbReference type="GO" id="GO:0010804">
    <property type="term" value="P:negative regulation of tumor necrosis factor-mediated signaling pathway"/>
    <property type="evidence" value="ECO:0007669"/>
    <property type="project" value="Ensembl"/>
</dbReference>
<dbReference type="PROSITE" id="PS50871">
    <property type="entry name" value="C1Q"/>
    <property type="match status" value="1"/>
</dbReference>
<dbReference type="GO" id="GO:0042803">
    <property type="term" value="F:protein homodimerization activity"/>
    <property type="evidence" value="ECO:0007669"/>
    <property type="project" value="Ensembl"/>
</dbReference>
<reference evidence="8" key="1">
    <citation type="submission" date="2025-08" db="UniProtKB">
        <authorList>
            <consortium name="Ensembl"/>
        </authorList>
    </citation>
    <scope>IDENTIFICATION</scope>
</reference>
<dbReference type="GO" id="GO:0005581">
    <property type="term" value="C:collagen trimer"/>
    <property type="evidence" value="ECO:0007669"/>
    <property type="project" value="UniProtKB-KW"/>
</dbReference>
<dbReference type="GO" id="GO:0072659">
    <property type="term" value="P:protein localization to plasma membrane"/>
    <property type="evidence" value="ECO:0007669"/>
    <property type="project" value="Ensembl"/>
</dbReference>
<dbReference type="GO" id="GO:0010906">
    <property type="term" value="P:regulation of glucose metabolic process"/>
    <property type="evidence" value="ECO:0007669"/>
    <property type="project" value="Ensembl"/>
</dbReference>
<keyword evidence="3 6" id="KW-0732">Signal</keyword>
<dbReference type="Proteomes" id="UP000694421">
    <property type="component" value="Unplaced"/>
</dbReference>
<evidence type="ECO:0000256" key="4">
    <source>
        <dbReference type="ARBA" id="ARBA00023119"/>
    </source>
</evidence>
<dbReference type="GO" id="GO:0010875">
    <property type="term" value="P:positive regulation of cholesterol efflux"/>
    <property type="evidence" value="ECO:0007669"/>
    <property type="project" value="Ensembl"/>
</dbReference>
<dbReference type="GO" id="GO:0033211">
    <property type="term" value="P:adiponectin-activated signaling pathway"/>
    <property type="evidence" value="ECO:0007669"/>
    <property type="project" value="Ensembl"/>
</dbReference>
<dbReference type="GO" id="GO:0045776">
    <property type="term" value="P:negative regulation of blood pressure"/>
    <property type="evidence" value="ECO:0007669"/>
    <property type="project" value="Ensembl"/>
</dbReference>